<dbReference type="AlphaFoldDB" id="A0A840Q4P0"/>
<dbReference type="Proteomes" id="UP000584374">
    <property type="component" value="Unassembled WGS sequence"/>
</dbReference>
<keyword evidence="2" id="KW-1185">Reference proteome</keyword>
<organism evidence="1 2">
    <name type="scientific">Saccharopolyspora phatthalungensis</name>
    <dbReference type="NCBI Taxonomy" id="664693"/>
    <lineage>
        <taxon>Bacteria</taxon>
        <taxon>Bacillati</taxon>
        <taxon>Actinomycetota</taxon>
        <taxon>Actinomycetes</taxon>
        <taxon>Pseudonocardiales</taxon>
        <taxon>Pseudonocardiaceae</taxon>
        <taxon>Saccharopolyspora</taxon>
    </lineage>
</organism>
<dbReference type="EMBL" id="JACHIW010000001">
    <property type="protein sequence ID" value="MBB5157472.1"/>
    <property type="molecule type" value="Genomic_DNA"/>
</dbReference>
<comment type="caution">
    <text evidence="1">The sequence shown here is derived from an EMBL/GenBank/DDBJ whole genome shotgun (WGS) entry which is preliminary data.</text>
</comment>
<accession>A0A840Q4P0</accession>
<gene>
    <name evidence="1" type="ORF">BJ970_005006</name>
</gene>
<reference evidence="1 2" key="1">
    <citation type="submission" date="2020-08" db="EMBL/GenBank/DDBJ databases">
        <title>Sequencing the genomes of 1000 actinobacteria strains.</title>
        <authorList>
            <person name="Klenk H.-P."/>
        </authorList>
    </citation>
    <scope>NUCLEOTIDE SEQUENCE [LARGE SCALE GENOMIC DNA]</scope>
    <source>
        <strain evidence="1 2">DSM 45584</strain>
    </source>
</reference>
<protein>
    <submittedName>
        <fullName evidence="1">Uncharacterized protein</fullName>
    </submittedName>
</protein>
<evidence type="ECO:0000313" key="2">
    <source>
        <dbReference type="Proteomes" id="UP000584374"/>
    </source>
</evidence>
<sequence length="86" mass="9521">MASKRPLDSDALLSGDETEALLALLSDVAQGHGDDEGVRQAASAGWALLSNRVVSQHGYGATREDSYYEGLLERMQHRDRPWHTRK</sequence>
<proteinExistence type="predicted"/>
<evidence type="ECO:0000313" key="1">
    <source>
        <dbReference type="EMBL" id="MBB5157472.1"/>
    </source>
</evidence>
<name>A0A840Q4P0_9PSEU</name>
<dbReference type="RefSeq" id="WP_184728389.1">
    <property type="nucleotide sequence ID" value="NZ_JACHIW010000001.1"/>
</dbReference>